<reference evidence="3" key="1">
    <citation type="submission" date="2021-10" db="EMBL/GenBank/DDBJ databases">
        <title>Anaerobic single-cell dispensing facilitates the cultivation of human gut bacteria.</title>
        <authorList>
            <person name="Afrizal A."/>
        </authorList>
    </citation>
    <scope>NUCLEOTIDE SEQUENCE</scope>
    <source>
        <strain evidence="3">CLA-AA-H272</strain>
    </source>
</reference>
<dbReference type="Proteomes" id="UP001199319">
    <property type="component" value="Unassembled WGS sequence"/>
</dbReference>
<sequence length="353" mass="39180">MKDMKDRVRRAISAVAVREHWRMRRVLLLVMVAVTVLGMVTVSSMADAVQPRRVYVVLTADGGTEIISGRPSRSMSFGILETRVDYNAKEAQLLLQHGHNVTVTGEEETRTVQTRSETVDHLLHRLHMEPAEDEMVFIDLTGDQPSIYFRAEMTRQRTVQLSVGYSSRRVVNYSLAKGTERVMQQGVPGTITNTYTDTYRMGRVVSTELTDTVTDGAVEEVVEYGTRVSSVERSDRLVSVHSNGDGSGYLLFASGDTMTFSRTLVCSATAYSIGTRTASGRPTAVGNIAVDTSVFPYGTRMYVQTVKGSWHYGMATAADCGTAIKGNKIDLWFRTYSEACDWGRRDCTVYVLD</sequence>
<dbReference type="GO" id="GO:0019867">
    <property type="term" value="C:outer membrane"/>
    <property type="evidence" value="ECO:0007669"/>
    <property type="project" value="InterPro"/>
</dbReference>
<dbReference type="InterPro" id="IPR011098">
    <property type="entry name" value="G5_dom"/>
</dbReference>
<dbReference type="SMART" id="SM01208">
    <property type="entry name" value="G5"/>
    <property type="match status" value="1"/>
</dbReference>
<dbReference type="GO" id="GO:0004553">
    <property type="term" value="F:hydrolase activity, hydrolyzing O-glycosyl compounds"/>
    <property type="evidence" value="ECO:0007669"/>
    <property type="project" value="InterPro"/>
</dbReference>
<dbReference type="EMBL" id="JAJEPW010000010">
    <property type="protein sequence ID" value="MCC2128903.1"/>
    <property type="molecule type" value="Genomic_DNA"/>
</dbReference>
<comment type="caution">
    <text evidence="3">The sequence shown here is derived from an EMBL/GenBank/DDBJ whole genome shotgun (WGS) entry which is preliminary data.</text>
</comment>
<dbReference type="PANTHER" id="PTHR39160:SF4">
    <property type="entry name" value="RESUSCITATION-PROMOTING FACTOR RPFB"/>
    <property type="match status" value="1"/>
</dbReference>
<dbReference type="AlphaFoldDB" id="A0AAE3AFA9"/>
<accession>A0AAE3AFA9</accession>
<protein>
    <submittedName>
        <fullName evidence="3">G5 domain-containing protein</fullName>
    </submittedName>
</protein>
<evidence type="ECO:0000256" key="1">
    <source>
        <dbReference type="ARBA" id="ARBA00022729"/>
    </source>
</evidence>
<dbReference type="PANTHER" id="PTHR39160">
    <property type="entry name" value="CELL WALL-BINDING PROTEIN YOCH"/>
    <property type="match status" value="1"/>
</dbReference>
<dbReference type="InterPro" id="IPR059180">
    <property type="entry name" value="3D_YorM"/>
</dbReference>
<dbReference type="CDD" id="cd14667">
    <property type="entry name" value="3D_containing_proteins"/>
    <property type="match status" value="1"/>
</dbReference>
<dbReference type="PROSITE" id="PS51109">
    <property type="entry name" value="G5"/>
    <property type="match status" value="1"/>
</dbReference>
<gene>
    <name evidence="3" type="ORF">LKD37_05110</name>
</gene>
<proteinExistence type="predicted"/>
<evidence type="ECO:0000259" key="2">
    <source>
        <dbReference type="PROSITE" id="PS51109"/>
    </source>
</evidence>
<dbReference type="Gene3D" id="2.40.40.10">
    <property type="entry name" value="RlpA-like domain"/>
    <property type="match status" value="1"/>
</dbReference>
<dbReference type="InterPro" id="IPR010611">
    <property type="entry name" value="3D_dom"/>
</dbReference>
<name>A0AAE3AFA9_9FIRM</name>
<dbReference type="Gene3D" id="2.20.230.10">
    <property type="entry name" value="Resuscitation-promoting factor rpfb"/>
    <property type="match status" value="1"/>
</dbReference>
<dbReference type="InterPro" id="IPR051933">
    <property type="entry name" value="Resuscitation_pf_RpfB"/>
</dbReference>
<dbReference type="InterPro" id="IPR036908">
    <property type="entry name" value="RlpA-like_sf"/>
</dbReference>
<evidence type="ECO:0000313" key="3">
    <source>
        <dbReference type="EMBL" id="MCC2128903.1"/>
    </source>
</evidence>
<feature type="domain" description="G5" evidence="2">
    <location>
        <begin position="149"/>
        <end position="228"/>
    </location>
</feature>
<dbReference type="Pfam" id="PF06725">
    <property type="entry name" value="3D"/>
    <property type="match status" value="1"/>
</dbReference>
<dbReference type="SUPFAM" id="SSF50685">
    <property type="entry name" value="Barwin-like endoglucanases"/>
    <property type="match status" value="1"/>
</dbReference>
<dbReference type="GO" id="GO:0009254">
    <property type="term" value="P:peptidoglycan turnover"/>
    <property type="evidence" value="ECO:0007669"/>
    <property type="project" value="InterPro"/>
</dbReference>
<evidence type="ECO:0000313" key="4">
    <source>
        <dbReference type="Proteomes" id="UP001199319"/>
    </source>
</evidence>
<dbReference type="RefSeq" id="WP_302928203.1">
    <property type="nucleotide sequence ID" value="NZ_JAJEPW010000010.1"/>
</dbReference>
<dbReference type="Pfam" id="PF07501">
    <property type="entry name" value="G5"/>
    <property type="match status" value="1"/>
</dbReference>
<keyword evidence="1" id="KW-0732">Signal</keyword>
<organism evidence="3 4">
    <name type="scientific">Brotocaccenecus cirricatena</name>
    <dbReference type="NCBI Taxonomy" id="3064195"/>
    <lineage>
        <taxon>Bacteria</taxon>
        <taxon>Bacillati</taxon>
        <taxon>Bacillota</taxon>
        <taxon>Clostridia</taxon>
        <taxon>Eubacteriales</taxon>
        <taxon>Oscillospiraceae</taxon>
        <taxon>Brotocaccenecus</taxon>
    </lineage>
</organism>
<keyword evidence="4" id="KW-1185">Reference proteome</keyword>